<dbReference type="Proteomes" id="UP000189835">
    <property type="component" value="Unassembled WGS sequence"/>
</dbReference>
<dbReference type="AlphaFoldDB" id="A0A1V4BWD4"/>
<gene>
    <name evidence="1" type="ORF">B1L04_06335</name>
</gene>
<evidence type="ECO:0000313" key="2">
    <source>
        <dbReference type="Proteomes" id="UP000189835"/>
    </source>
</evidence>
<evidence type="ECO:0008006" key="3">
    <source>
        <dbReference type="Google" id="ProtNLM"/>
    </source>
</evidence>
<reference evidence="1 2" key="1">
    <citation type="submission" date="2017-02" db="EMBL/GenBank/DDBJ databases">
        <title>Genome sequence of Microcystis aeruginosa KW.</title>
        <authorList>
            <person name="Oh H.-M."/>
            <person name="Ahn C.-Y."/>
            <person name="Jeong H."/>
            <person name="Srivastava A."/>
            <person name="Lee H.-G."/>
            <person name="Kang S.-R."/>
        </authorList>
    </citation>
    <scope>NUCLEOTIDE SEQUENCE [LARGE SCALE GENOMIC DNA]</scope>
    <source>
        <strain evidence="1 2">KW</strain>
    </source>
</reference>
<organism evidence="1 2">
    <name type="scientific">Microcystis aeruginosa KW</name>
    <dbReference type="NCBI Taxonomy" id="1960155"/>
    <lineage>
        <taxon>Bacteria</taxon>
        <taxon>Bacillati</taxon>
        <taxon>Cyanobacteriota</taxon>
        <taxon>Cyanophyceae</taxon>
        <taxon>Oscillatoriophycideae</taxon>
        <taxon>Chroococcales</taxon>
        <taxon>Microcystaceae</taxon>
        <taxon>Microcystis</taxon>
    </lineage>
</organism>
<accession>A0A1V4BWD4</accession>
<comment type="caution">
    <text evidence="1">The sequence shown here is derived from an EMBL/GenBank/DDBJ whole genome shotgun (WGS) entry which is preliminary data.</text>
</comment>
<dbReference type="EMBL" id="MVGR01000003">
    <property type="protein sequence ID" value="OPF19018.1"/>
    <property type="molecule type" value="Genomic_DNA"/>
</dbReference>
<evidence type="ECO:0000313" key="1">
    <source>
        <dbReference type="EMBL" id="OPF19018.1"/>
    </source>
</evidence>
<protein>
    <recommendedName>
        <fullName evidence="3">Replication restart DNA helicase PriA</fullName>
    </recommendedName>
</protein>
<dbReference type="RefSeq" id="WP_079206137.1">
    <property type="nucleotide sequence ID" value="NZ_MVGR01000003.1"/>
</dbReference>
<proteinExistence type="predicted"/>
<sequence>MAMNKLIEIRCPNCGSVAQRLLSDRLPAGYKCPARQVAQTECPVCDYFIAMCWQNGAVLEAYAPGTQGNTAAATPPQPQPASAHWPWSSLLTVALSPQESRKLLSGQP</sequence>
<name>A0A1V4BWD4_MICAE</name>